<dbReference type="InterPro" id="IPR029058">
    <property type="entry name" value="AB_hydrolase_fold"/>
</dbReference>
<evidence type="ECO:0000313" key="2">
    <source>
        <dbReference type="EMBL" id="MEA5446083.1"/>
    </source>
</evidence>
<dbReference type="Proteomes" id="UP001302316">
    <property type="component" value="Unassembled WGS sequence"/>
</dbReference>
<dbReference type="PANTHER" id="PTHR12277">
    <property type="entry name" value="ALPHA/BETA HYDROLASE DOMAIN-CONTAINING PROTEIN"/>
    <property type="match status" value="1"/>
</dbReference>
<keyword evidence="3" id="KW-1185">Reference proteome</keyword>
<feature type="domain" description="Serine aminopeptidase S33" evidence="1">
    <location>
        <begin position="90"/>
        <end position="198"/>
    </location>
</feature>
<dbReference type="Pfam" id="PF12146">
    <property type="entry name" value="Hydrolase_4"/>
    <property type="match status" value="1"/>
</dbReference>
<dbReference type="AlphaFoldDB" id="A0AAP6MKP6"/>
<protein>
    <submittedName>
        <fullName evidence="2">Alpha/beta fold hydrolase</fullName>
    </submittedName>
</protein>
<proteinExistence type="predicted"/>
<organism evidence="2 3">
    <name type="scientific">Natronospira elongata</name>
    <dbReference type="NCBI Taxonomy" id="3110268"/>
    <lineage>
        <taxon>Bacteria</taxon>
        <taxon>Pseudomonadati</taxon>
        <taxon>Pseudomonadota</taxon>
        <taxon>Gammaproteobacteria</taxon>
        <taxon>Natronospirales</taxon>
        <taxon>Natronospiraceae</taxon>
        <taxon>Natronospira</taxon>
    </lineage>
</organism>
<reference evidence="2 3" key="1">
    <citation type="submission" date="2023-12" db="EMBL/GenBank/DDBJ databases">
        <title>Whole-genome sequencing of halo(alkali)philic microorganisms from hypersaline lakes.</title>
        <authorList>
            <person name="Sorokin D.Y."/>
            <person name="Merkel A.Y."/>
            <person name="Messina E."/>
            <person name="Yakimov M."/>
        </authorList>
    </citation>
    <scope>NUCLEOTIDE SEQUENCE [LARGE SCALE GENOMIC DNA]</scope>
    <source>
        <strain evidence="2 3">AB-CW1</strain>
    </source>
</reference>
<name>A0AAP6MKP6_9GAMM</name>
<evidence type="ECO:0000313" key="3">
    <source>
        <dbReference type="Proteomes" id="UP001302316"/>
    </source>
</evidence>
<gene>
    <name evidence="2" type="ORF">VCB98_09650</name>
</gene>
<comment type="caution">
    <text evidence="2">The sequence shown here is derived from an EMBL/GenBank/DDBJ whole genome shotgun (WGS) entry which is preliminary data.</text>
</comment>
<dbReference type="SUPFAM" id="SSF53474">
    <property type="entry name" value="alpha/beta-Hydrolases"/>
    <property type="match status" value="1"/>
</dbReference>
<dbReference type="InterPro" id="IPR022742">
    <property type="entry name" value="Hydrolase_4"/>
</dbReference>
<dbReference type="GO" id="GO:0016787">
    <property type="term" value="F:hydrolase activity"/>
    <property type="evidence" value="ECO:0007669"/>
    <property type="project" value="UniProtKB-KW"/>
</dbReference>
<evidence type="ECO:0000259" key="1">
    <source>
        <dbReference type="Pfam" id="PF12146"/>
    </source>
</evidence>
<dbReference type="RefSeq" id="WP_346052062.1">
    <property type="nucleotide sequence ID" value="NZ_JAYGII010000020.1"/>
</dbReference>
<accession>A0AAP6MKP6</accession>
<keyword evidence="2" id="KW-0378">Hydrolase</keyword>
<dbReference type="Gene3D" id="3.40.50.1820">
    <property type="entry name" value="alpha/beta hydrolase"/>
    <property type="match status" value="1"/>
</dbReference>
<dbReference type="EMBL" id="JAYGII010000020">
    <property type="protein sequence ID" value="MEA5446083.1"/>
    <property type="molecule type" value="Genomic_DNA"/>
</dbReference>
<sequence length="281" mass="30788">MQTGMLPRIMAVLLAVCGLGACTTIVVNESTMIPSFGRGQLLGQLPNGHELVEHEFERSDGERAYGLAVTADADLPSILVYGGNMQSADGSIHRVVDNLRHLDANLFFFDRRGQGRSTGSPGVEQGMDDAVEVLDYVREQVAGPIILHGFSLGGFEAAHVAGHRAVDAMVLEATATNVDDFARQAVPWFAKPFIRIQVADELRGFDNRDILAEYDGPLLLIAGGNDRQTSPRMMKDLYEASPSAQKQLVLVKNAHHNNVMRREQARESYARFLRESGLVQD</sequence>